<sequence length="98" mass="11084">MARSLAGGDELPGLIRNDGLQKGYRFGRIHVRRVRVRTALSRVSGRLKELIEAVADAKLRRMERELELRGAGFVRVEESLVARQSASTARPRGSRWEK</sequence>
<reference evidence="1 2" key="1">
    <citation type="submission" date="2016-11" db="EMBL/GenBank/DDBJ databases">
        <authorList>
            <person name="Jaros S."/>
            <person name="Januszkiewicz K."/>
            <person name="Wedrychowicz H."/>
        </authorList>
    </citation>
    <scope>NUCLEOTIDE SEQUENCE [LARGE SCALE GENOMIC DNA]</scope>
    <source>
        <strain evidence="1 2">GAS499</strain>
    </source>
</reference>
<accession>A0A1M7DJJ4</accession>
<name>A0A1M7DJJ4_9BRAD</name>
<organism evidence="1 2">
    <name type="scientific">Bradyrhizobium lablabi</name>
    <dbReference type="NCBI Taxonomy" id="722472"/>
    <lineage>
        <taxon>Bacteria</taxon>
        <taxon>Pseudomonadati</taxon>
        <taxon>Pseudomonadota</taxon>
        <taxon>Alphaproteobacteria</taxon>
        <taxon>Hyphomicrobiales</taxon>
        <taxon>Nitrobacteraceae</taxon>
        <taxon>Bradyrhizobium</taxon>
    </lineage>
</organism>
<gene>
    <name evidence="1" type="ORF">SAMN05444159_6834</name>
</gene>
<dbReference type="RefSeq" id="WP_079543935.1">
    <property type="nucleotide sequence ID" value="NZ_LT670844.1"/>
</dbReference>
<evidence type="ECO:0000313" key="1">
    <source>
        <dbReference type="EMBL" id="SHL79349.1"/>
    </source>
</evidence>
<proteinExistence type="predicted"/>
<dbReference type="Proteomes" id="UP000189935">
    <property type="component" value="Chromosome I"/>
</dbReference>
<evidence type="ECO:0000313" key="2">
    <source>
        <dbReference type="Proteomes" id="UP000189935"/>
    </source>
</evidence>
<dbReference type="AlphaFoldDB" id="A0A1M7DJJ4"/>
<dbReference type="EMBL" id="LT670844">
    <property type="protein sequence ID" value="SHL79349.1"/>
    <property type="molecule type" value="Genomic_DNA"/>
</dbReference>
<protein>
    <submittedName>
        <fullName evidence="1">Uncharacterized protein</fullName>
    </submittedName>
</protein>